<dbReference type="EMBL" id="CM042010">
    <property type="protein sequence ID" value="KAI3782631.1"/>
    <property type="molecule type" value="Genomic_DNA"/>
</dbReference>
<reference evidence="1 2" key="2">
    <citation type="journal article" date="2022" name="Mol. Ecol. Resour.">
        <title>The genomes of chicory, endive, great burdock and yacon provide insights into Asteraceae paleo-polyploidization history and plant inulin production.</title>
        <authorList>
            <person name="Fan W."/>
            <person name="Wang S."/>
            <person name="Wang H."/>
            <person name="Wang A."/>
            <person name="Jiang F."/>
            <person name="Liu H."/>
            <person name="Zhao H."/>
            <person name="Xu D."/>
            <person name="Zhang Y."/>
        </authorList>
    </citation>
    <scope>NUCLEOTIDE SEQUENCE [LARGE SCALE GENOMIC DNA]</scope>
    <source>
        <strain evidence="2">cv. Punajuju</strain>
        <tissue evidence="1">Leaves</tissue>
    </source>
</reference>
<evidence type="ECO:0000313" key="2">
    <source>
        <dbReference type="Proteomes" id="UP001055811"/>
    </source>
</evidence>
<accession>A0ACB9GHE1</accession>
<gene>
    <name evidence="1" type="ORF">L2E82_12684</name>
</gene>
<proteinExistence type="predicted"/>
<organism evidence="1 2">
    <name type="scientific">Cichorium intybus</name>
    <name type="common">Chicory</name>
    <dbReference type="NCBI Taxonomy" id="13427"/>
    <lineage>
        <taxon>Eukaryota</taxon>
        <taxon>Viridiplantae</taxon>
        <taxon>Streptophyta</taxon>
        <taxon>Embryophyta</taxon>
        <taxon>Tracheophyta</taxon>
        <taxon>Spermatophyta</taxon>
        <taxon>Magnoliopsida</taxon>
        <taxon>eudicotyledons</taxon>
        <taxon>Gunneridae</taxon>
        <taxon>Pentapetalae</taxon>
        <taxon>asterids</taxon>
        <taxon>campanulids</taxon>
        <taxon>Asterales</taxon>
        <taxon>Asteraceae</taxon>
        <taxon>Cichorioideae</taxon>
        <taxon>Cichorieae</taxon>
        <taxon>Cichoriinae</taxon>
        <taxon>Cichorium</taxon>
    </lineage>
</organism>
<sequence>MEKKTYLPILGLNSLKFFSGFMADIILASLLVSRLVATIHIRPPSRMLLCLMERHVHGFARAKIRP</sequence>
<keyword evidence="2" id="KW-1185">Reference proteome</keyword>
<comment type="caution">
    <text evidence="1">The sequence shown here is derived from an EMBL/GenBank/DDBJ whole genome shotgun (WGS) entry which is preliminary data.</text>
</comment>
<reference evidence="2" key="1">
    <citation type="journal article" date="2022" name="Mol. Ecol. Resour.">
        <title>The genomes of chicory, endive, great burdock and yacon provide insights into Asteraceae palaeo-polyploidization history and plant inulin production.</title>
        <authorList>
            <person name="Fan W."/>
            <person name="Wang S."/>
            <person name="Wang H."/>
            <person name="Wang A."/>
            <person name="Jiang F."/>
            <person name="Liu H."/>
            <person name="Zhao H."/>
            <person name="Xu D."/>
            <person name="Zhang Y."/>
        </authorList>
    </citation>
    <scope>NUCLEOTIDE SEQUENCE [LARGE SCALE GENOMIC DNA]</scope>
    <source>
        <strain evidence="2">cv. Punajuju</strain>
    </source>
</reference>
<dbReference type="Proteomes" id="UP001055811">
    <property type="component" value="Linkage Group LG02"/>
</dbReference>
<evidence type="ECO:0000313" key="1">
    <source>
        <dbReference type="EMBL" id="KAI3782631.1"/>
    </source>
</evidence>
<name>A0ACB9GHE1_CICIN</name>
<protein>
    <submittedName>
        <fullName evidence="1">Uncharacterized protein</fullName>
    </submittedName>
</protein>